<dbReference type="AlphaFoldDB" id="A0A2M8KSE0"/>
<dbReference type="Pfam" id="PF01541">
    <property type="entry name" value="GIY-YIG"/>
    <property type="match status" value="1"/>
</dbReference>
<dbReference type="PANTHER" id="PTHR34477:SF1">
    <property type="entry name" value="UPF0213 PROTEIN YHBQ"/>
    <property type="match status" value="1"/>
</dbReference>
<dbReference type="PROSITE" id="PS50164">
    <property type="entry name" value="GIY_YIG"/>
    <property type="match status" value="1"/>
</dbReference>
<dbReference type="SMART" id="SM00465">
    <property type="entry name" value="GIYc"/>
    <property type="match status" value="1"/>
</dbReference>
<evidence type="ECO:0000313" key="4">
    <source>
        <dbReference type="Proteomes" id="UP000229554"/>
    </source>
</evidence>
<accession>A0A2M8KSE0</accession>
<comment type="similarity">
    <text evidence="1">Belongs to the UPF0213 family.</text>
</comment>
<gene>
    <name evidence="3" type="ORF">COU88_02765</name>
</gene>
<dbReference type="InterPro" id="IPR050190">
    <property type="entry name" value="UPF0213_domain"/>
</dbReference>
<dbReference type="SUPFAM" id="SSF82771">
    <property type="entry name" value="GIY-YIG endonuclease"/>
    <property type="match status" value="1"/>
</dbReference>
<name>A0A2M8KSE0_9BACT</name>
<evidence type="ECO:0000256" key="1">
    <source>
        <dbReference type="ARBA" id="ARBA00007435"/>
    </source>
</evidence>
<sequence>MRTYFFYILRCNDNSLYCGQTTNIEKRVLEHNNNQNKASKYVWAHRPAALVYFESYTTKSKALHREHVVKQWTKMQKESLITSSQ</sequence>
<proteinExistence type="inferred from homology"/>
<dbReference type="Gene3D" id="3.40.1440.10">
    <property type="entry name" value="GIY-YIG endonuclease"/>
    <property type="match status" value="1"/>
</dbReference>
<organism evidence="3 4">
    <name type="scientific">Candidatus Roizmanbacteria bacterium CG10_big_fil_rev_8_21_14_0_10_39_6</name>
    <dbReference type="NCBI Taxonomy" id="1974853"/>
    <lineage>
        <taxon>Bacteria</taxon>
        <taxon>Candidatus Roizmaniibacteriota</taxon>
    </lineage>
</organism>
<evidence type="ECO:0000313" key="3">
    <source>
        <dbReference type="EMBL" id="PJE62844.1"/>
    </source>
</evidence>
<comment type="caution">
    <text evidence="3">The sequence shown here is derived from an EMBL/GenBank/DDBJ whole genome shotgun (WGS) entry which is preliminary data.</text>
</comment>
<dbReference type="CDD" id="cd10456">
    <property type="entry name" value="GIY-YIG_UPF0213"/>
    <property type="match status" value="1"/>
</dbReference>
<dbReference type="InterPro" id="IPR000305">
    <property type="entry name" value="GIY-YIG_endonuc"/>
</dbReference>
<dbReference type="EMBL" id="PFED01000116">
    <property type="protein sequence ID" value="PJE62844.1"/>
    <property type="molecule type" value="Genomic_DNA"/>
</dbReference>
<dbReference type="PANTHER" id="PTHR34477">
    <property type="entry name" value="UPF0213 PROTEIN YHBQ"/>
    <property type="match status" value="1"/>
</dbReference>
<feature type="domain" description="GIY-YIG" evidence="2">
    <location>
        <begin position="2"/>
        <end position="79"/>
    </location>
</feature>
<protein>
    <submittedName>
        <fullName evidence="3">GIY-YIG nuclease family protein</fullName>
    </submittedName>
</protein>
<reference evidence="4" key="1">
    <citation type="submission" date="2017-09" db="EMBL/GenBank/DDBJ databases">
        <title>Depth-based differentiation of microbial function through sediment-hosted aquifers and enrichment of novel symbionts in the deep terrestrial subsurface.</title>
        <authorList>
            <person name="Probst A.J."/>
            <person name="Ladd B."/>
            <person name="Jarett J.K."/>
            <person name="Geller-Mcgrath D.E."/>
            <person name="Sieber C.M.K."/>
            <person name="Emerson J.B."/>
            <person name="Anantharaman K."/>
            <person name="Thomas B.C."/>
            <person name="Malmstrom R."/>
            <person name="Stieglmeier M."/>
            <person name="Klingl A."/>
            <person name="Woyke T."/>
            <person name="Ryan C.M."/>
            <person name="Banfield J.F."/>
        </authorList>
    </citation>
    <scope>NUCLEOTIDE SEQUENCE [LARGE SCALE GENOMIC DNA]</scope>
</reference>
<evidence type="ECO:0000259" key="2">
    <source>
        <dbReference type="PROSITE" id="PS50164"/>
    </source>
</evidence>
<dbReference type="InterPro" id="IPR035901">
    <property type="entry name" value="GIY-YIG_endonuc_sf"/>
</dbReference>
<dbReference type="Proteomes" id="UP000229554">
    <property type="component" value="Unassembled WGS sequence"/>
</dbReference>